<gene>
    <name evidence="1" type="ORF">RhiirA4_450412</name>
</gene>
<reference evidence="1 2" key="1">
    <citation type="submission" date="2015-10" db="EMBL/GenBank/DDBJ databases">
        <title>Genome analyses suggest a sexual origin of heterokaryosis in a supposedly ancient asexual fungus.</title>
        <authorList>
            <person name="Ropars J."/>
            <person name="Sedzielewska K."/>
            <person name="Noel J."/>
            <person name="Charron P."/>
            <person name="Farinelli L."/>
            <person name="Marton T."/>
            <person name="Kruger M."/>
            <person name="Pelin A."/>
            <person name="Brachmann A."/>
            <person name="Corradi N."/>
        </authorList>
    </citation>
    <scope>NUCLEOTIDE SEQUENCE [LARGE SCALE GENOMIC DNA]</scope>
    <source>
        <strain evidence="1 2">A4</strain>
    </source>
</reference>
<name>A0A2I1FT78_9GLOM</name>
<proteinExistence type="predicted"/>
<evidence type="ECO:0000313" key="1">
    <source>
        <dbReference type="EMBL" id="PKY37546.1"/>
    </source>
</evidence>
<protein>
    <submittedName>
        <fullName evidence="1">Uncharacterized protein</fullName>
    </submittedName>
</protein>
<organism evidence="1 2">
    <name type="scientific">Rhizophagus irregularis</name>
    <dbReference type="NCBI Taxonomy" id="588596"/>
    <lineage>
        <taxon>Eukaryota</taxon>
        <taxon>Fungi</taxon>
        <taxon>Fungi incertae sedis</taxon>
        <taxon>Mucoromycota</taxon>
        <taxon>Glomeromycotina</taxon>
        <taxon>Glomeromycetes</taxon>
        <taxon>Glomerales</taxon>
        <taxon>Glomeraceae</taxon>
        <taxon>Rhizophagus</taxon>
    </lineage>
</organism>
<dbReference type="EMBL" id="LLXI01000005">
    <property type="protein sequence ID" value="PKY37546.1"/>
    <property type="molecule type" value="Genomic_DNA"/>
</dbReference>
<dbReference type="AlphaFoldDB" id="A0A2I1FT78"/>
<comment type="caution">
    <text evidence="1">The sequence shown here is derived from an EMBL/GenBank/DDBJ whole genome shotgun (WGS) entry which is preliminary data.</text>
</comment>
<accession>A0A2I1FT78</accession>
<evidence type="ECO:0000313" key="2">
    <source>
        <dbReference type="Proteomes" id="UP000234323"/>
    </source>
</evidence>
<sequence>MQLEDNNLKRTVLTLSNKLQRIHTEAEWRNDAIFQDEYETYWVEFTALFNNKRKREEHFPT</sequence>
<dbReference type="Proteomes" id="UP000234323">
    <property type="component" value="Unassembled WGS sequence"/>
</dbReference>
<keyword evidence="2" id="KW-1185">Reference proteome</keyword>